<sequence length="285" mass="31238">MPLPPDKTRQPRTSEPNPLEPYKQALRPHFPSKEVLLQEGEAYGQRARTRKGVAALCTGLVVAALWLANPAVETVRLATAVGEQQAWSLRDGTRIQLNTNSVAVLENRLRGRRLRLEQGETMVTVAHGWRSFAVVAGDSDILDIGTVFNVRRNRDDVDVAVIRGAVEVRPNPQDAAIRLSGGQALAIRQSRAGQPVALRVGAVAWANGKLVLDGTPLRDVVADMQRYRSAPIRLRDARAADLRLSGEYNITGIESLLDALPAVLPVRVARHADNSIDIAWRQKNL</sequence>
<evidence type="ECO:0000313" key="4">
    <source>
        <dbReference type="Proteomes" id="UP001143674"/>
    </source>
</evidence>
<dbReference type="PIRSF" id="PIRSF018266">
    <property type="entry name" value="FecR"/>
    <property type="match status" value="1"/>
</dbReference>
<feature type="domain" description="FecR protein" evidence="2">
    <location>
        <begin position="76"/>
        <end position="167"/>
    </location>
</feature>
<dbReference type="Gene3D" id="2.60.120.1440">
    <property type="match status" value="1"/>
</dbReference>
<dbReference type="EMBL" id="JAIVEX010000008">
    <property type="protein sequence ID" value="MDB0523281.1"/>
    <property type="molecule type" value="Genomic_DNA"/>
</dbReference>
<organism evidence="3 4">
    <name type="scientific">Ralstonia solanacearum</name>
    <name type="common">Pseudomonas solanacearum</name>
    <dbReference type="NCBI Taxonomy" id="305"/>
    <lineage>
        <taxon>Bacteria</taxon>
        <taxon>Pseudomonadati</taxon>
        <taxon>Pseudomonadota</taxon>
        <taxon>Betaproteobacteria</taxon>
        <taxon>Burkholderiales</taxon>
        <taxon>Burkholderiaceae</taxon>
        <taxon>Ralstonia</taxon>
        <taxon>Ralstonia solanacearum species complex</taxon>
    </lineage>
</organism>
<dbReference type="InterPro" id="IPR012373">
    <property type="entry name" value="Ferrdict_sens_TM"/>
</dbReference>
<dbReference type="PANTHER" id="PTHR30273">
    <property type="entry name" value="PERIPLASMIC SIGNAL SENSOR AND SIGMA FACTOR ACTIVATOR FECR-RELATED"/>
    <property type="match status" value="1"/>
</dbReference>
<protein>
    <submittedName>
        <fullName evidence="3">FecR domain-containing protein</fullName>
    </submittedName>
</protein>
<name>A0AAE3NML7_RALSL</name>
<dbReference type="GO" id="GO:0016989">
    <property type="term" value="F:sigma factor antagonist activity"/>
    <property type="evidence" value="ECO:0007669"/>
    <property type="project" value="TreeGrafter"/>
</dbReference>
<gene>
    <name evidence="3" type="ORF">LBW55_16900</name>
</gene>
<dbReference type="RefSeq" id="WP_184848318.1">
    <property type="nucleotide sequence ID" value="NZ_JABZEH010000001.1"/>
</dbReference>
<reference evidence="3" key="1">
    <citation type="submission" date="2021-09" db="EMBL/GenBank/DDBJ databases">
        <title>Genomic analysis of Ralstonia spp.</title>
        <authorList>
            <person name="Aburjaile F."/>
            <person name="Ariute J.C."/>
            <person name="Pais A.K.L."/>
            <person name="Albuquerque G.M.R."/>
            <person name="Silva A.M.F."/>
            <person name="Brenig B."/>
            <person name="Azevedo V."/>
            <person name="Matiuzzi M."/>
            <person name="Ramos R."/>
            <person name="Goes-Neto A."/>
            <person name="Soares S."/>
            <person name="Iseppon A.M.B."/>
            <person name="Souza E."/>
            <person name="Gama M."/>
        </authorList>
    </citation>
    <scope>NUCLEOTIDE SEQUENCE</scope>
    <source>
        <strain evidence="3">B4</strain>
    </source>
</reference>
<evidence type="ECO:0000313" key="3">
    <source>
        <dbReference type="EMBL" id="MDB0523281.1"/>
    </source>
</evidence>
<dbReference type="AlphaFoldDB" id="A0AAE3NML7"/>
<dbReference type="Gene3D" id="3.55.50.30">
    <property type="match status" value="1"/>
</dbReference>
<dbReference type="Pfam" id="PF04773">
    <property type="entry name" value="FecR"/>
    <property type="match status" value="1"/>
</dbReference>
<dbReference type="InterPro" id="IPR006860">
    <property type="entry name" value="FecR"/>
</dbReference>
<evidence type="ECO:0000259" key="2">
    <source>
        <dbReference type="Pfam" id="PF04773"/>
    </source>
</evidence>
<proteinExistence type="predicted"/>
<evidence type="ECO:0000256" key="1">
    <source>
        <dbReference type="SAM" id="MobiDB-lite"/>
    </source>
</evidence>
<accession>A0AAE3NML7</accession>
<feature type="region of interest" description="Disordered" evidence="1">
    <location>
        <begin position="1"/>
        <end position="24"/>
    </location>
</feature>
<dbReference type="Proteomes" id="UP001143674">
    <property type="component" value="Unassembled WGS sequence"/>
</dbReference>
<comment type="caution">
    <text evidence="3">The sequence shown here is derived from an EMBL/GenBank/DDBJ whole genome shotgun (WGS) entry which is preliminary data.</text>
</comment>
<dbReference type="PANTHER" id="PTHR30273:SF2">
    <property type="entry name" value="PROTEIN FECR"/>
    <property type="match status" value="1"/>
</dbReference>